<evidence type="ECO:0000313" key="1">
    <source>
        <dbReference type="EMBL" id="EHC10979.1"/>
    </source>
</evidence>
<dbReference type="CDD" id="cd16364">
    <property type="entry name" value="T3SC_I-like"/>
    <property type="match status" value="1"/>
</dbReference>
<proteinExistence type="predicted"/>
<evidence type="ECO:0000313" key="2">
    <source>
        <dbReference type="Proteomes" id="UP000004344"/>
    </source>
</evidence>
<gene>
    <name evidence="1" type="ORF">FJSC11DRAFT_3213</name>
</gene>
<evidence type="ECO:0008006" key="3">
    <source>
        <dbReference type="Google" id="ProtNLM"/>
    </source>
</evidence>
<accession>G6FWG4</accession>
<dbReference type="Proteomes" id="UP000004344">
    <property type="component" value="Unassembled WGS sequence"/>
</dbReference>
<keyword evidence="2" id="KW-1185">Reference proteome</keyword>
<dbReference type="AlphaFoldDB" id="G6FWG4"/>
<dbReference type="SUPFAM" id="SSF69635">
    <property type="entry name" value="Type III secretory system chaperone-like"/>
    <property type="match status" value="1"/>
</dbReference>
<organism evidence="1 2">
    <name type="scientific">Fischerella thermalis JSC-11</name>
    <dbReference type="NCBI Taxonomy" id="741277"/>
    <lineage>
        <taxon>Bacteria</taxon>
        <taxon>Bacillati</taxon>
        <taxon>Cyanobacteriota</taxon>
        <taxon>Cyanophyceae</taxon>
        <taxon>Nostocales</taxon>
        <taxon>Hapalosiphonaceae</taxon>
        <taxon>Fischerella</taxon>
    </lineage>
</organism>
<reference evidence="1 2" key="1">
    <citation type="submission" date="2011-09" db="EMBL/GenBank/DDBJ databases">
        <title>The draft genome of Fischerella sp. JSC-11.</title>
        <authorList>
            <consortium name="US DOE Joint Genome Institute (JGI-PGF)"/>
            <person name="Lucas S."/>
            <person name="Han J."/>
            <person name="Lapidus A."/>
            <person name="Cheng J.-F."/>
            <person name="Goodwin L."/>
            <person name="Pitluck S."/>
            <person name="Peters L."/>
            <person name="Land M.L."/>
            <person name="Hauser L."/>
            <person name="Sarkisova S."/>
            <person name="Bryant D.A."/>
            <person name="Brown I."/>
            <person name="Woyke T.J."/>
        </authorList>
    </citation>
    <scope>NUCLEOTIDE SEQUENCE [LARGE SCALE GENOMIC DNA]</scope>
    <source>
        <strain evidence="1 2">JSC-11</strain>
    </source>
</reference>
<name>G6FWG4_9CYAN</name>
<dbReference type="Gene3D" id="3.30.1460.10">
    <property type="match status" value="1"/>
</dbReference>
<protein>
    <recommendedName>
        <fullName evidence="3">DNA-binding domain-containing protein</fullName>
    </recommendedName>
</protein>
<dbReference type="PATRIC" id="fig|741277.3.peg.2593"/>
<dbReference type="EMBL" id="AGIZ01000010">
    <property type="protein sequence ID" value="EHC10979.1"/>
    <property type="molecule type" value="Genomic_DNA"/>
</dbReference>
<sequence>MDQKNTMTPSEIAATLAELFGEADVKAIAPGSWQVETSTFRLLVLLSDDESWLRLLIPIVPAQQAQPFLEQFLEANFDDTQQVRYALQQGVVWGVFQHSCNSLVVEDFRDAIARLISLHAAGLDDVFNRLVESRIRQVIIAAKLQGQSLESTMQNLERFYAEGLMGDENQTSQAREETLAAWRRQLERLWPEVDVNG</sequence>
<comment type="caution">
    <text evidence="1">The sequence shown here is derived from an EMBL/GenBank/DDBJ whole genome shotgun (WGS) entry which is preliminary data.</text>
</comment>